<dbReference type="Gene3D" id="1.20.58.1000">
    <property type="entry name" value="Metal-sensitive repressor, helix protomer"/>
    <property type="match status" value="1"/>
</dbReference>
<evidence type="ECO:0000313" key="5">
    <source>
        <dbReference type="Proteomes" id="UP000029050"/>
    </source>
</evidence>
<evidence type="ECO:0000313" key="4">
    <source>
        <dbReference type="EMBL" id="KFI82934.1"/>
    </source>
</evidence>
<dbReference type="STRING" id="218140.BPSY_0725"/>
<dbReference type="GO" id="GO:0046872">
    <property type="term" value="F:metal ion binding"/>
    <property type="evidence" value="ECO:0007669"/>
    <property type="project" value="InterPro"/>
</dbReference>
<dbReference type="AlphaFoldDB" id="A0A087CI34"/>
<accession>A0A087CI34</accession>
<dbReference type="CDD" id="cd10148">
    <property type="entry name" value="CsoR-like_DUF156"/>
    <property type="match status" value="1"/>
</dbReference>
<evidence type="ECO:0000256" key="3">
    <source>
        <dbReference type="SAM" id="MobiDB-lite"/>
    </source>
</evidence>
<sequence>MSIRDTSQQGMPVSGDTVRRQSASDESASAEPPQSGRAVPSGEHRHEAAAAPSSPAPGHGYVADKQKVAARLKRIEGQVRAITRMIEDDAYCIDVLTQISASDKALKSVALLLLDDHLNHCVRTAVTQGGVVADDKLREAEDAIARLVRS</sequence>
<proteinExistence type="inferred from homology"/>
<dbReference type="PANTHER" id="PTHR33677:SF3">
    <property type="entry name" value="COPPER-SENSING TRANSCRIPTIONAL REPRESSOR RICR"/>
    <property type="match status" value="1"/>
</dbReference>
<evidence type="ECO:0000256" key="2">
    <source>
        <dbReference type="ARBA" id="ARBA00023008"/>
    </source>
</evidence>
<dbReference type="EMBL" id="JGZI01000008">
    <property type="protein sequence ID" value="KFI82934.1"/>
    <property type="molecule type" value="Genomic_DNA"/>
</dbReference>
<dbReference type="Pfam" id="PF02583">
    <property type="entry name" value="Trns_repr_metal"/>
    <property type="match status" value="1"/>
</dbReference>
<reference evidence="4 5" key="1">
    <citation type="submission" date="2014-03" db="EMBL/GenBank/DDBJ databases">
        <title>Genomics of Bifidobacteria.</title>
        <authorList>
            <person name="Ventura M."/>
            <person name="Milani C."/>
            <person name="Lugli G.A."/>
        </authorList>
    </citation>
    <scope>NUCLEOTIDE SEQUENCE [LARGE SCALE GENOMIC DNA]</scope>
    <source>
        <strain evidence="4 5">LMG 21775</strain>
    </source>
</reference>
<name>A0A087CI34_9BIFI</name>
<dbReference type="PANTHER" id="PTHR33677">
    <property type="entry name" value="TRANSCRIPTIONAL REPRESSOR FRMR-RELATED"/>
    <property type="match status" value="1"/>
</dbReference>
<dbReference type="InterPro" id="IPR038390">
    <property type="entry name" value="Metal_Tscrpt_repr_sf"/>
</dbReference>
<feature type="compositionally biased region" description="Low complexity" evidence="3">
    <location>
        <begin position="24"/>
        <end position="35"/>
    </location>
</feature>
<dbReference type="GO" id="GO:0045892">
    <property type="term" value="P:negative regulation of DNA-templated transcription"/>
    <property type="evidence" value="ECO:0007669"/>
    <property type="project" value="UniProtKB-ARBA"/>
</dbReference>
<keyword evidence="5" id="KW-1185">Reference proteome</keyword>
<gene>
    <name evidence="4" type="ORF">BPSY_0725</name>
</gene>
<organism evidence="4 5">
    <name type="scientific">Bifidobacterium psychraerophilum</name>
    <dbReference type="NCBI Taxonomy" id="218140"/>
    <lineage>
        <taxon>Bacteria</taxon>
        <taxon>Bacillati</taxon>
        <taxon>Actinomycetota</taxon>
        <taxon>Actinomycetes</taxon>
        <taxon>Bifidobacteriales</taxon>
        <taxon>Bifidobacteriaceae</taxon>
        <taxon>Bifidobacterium</taxon>
    </lineage>
</organism>
<dbReference type="eggNOG" id="COG1937">
    <property type="taxonomic scope" value="Bacteria"/>
</dbReference>
<feature type="region of interest" description="Disordered" evidence="3">
    <location>
        <begin position="1"/>
        <end position="62"/>
    </location>
</feature>
<dbReference type="InterPro" id="IPR003735">
    <property type="entry name" value="Metal_Tscrpt_repr"/>
</dbReference>
<protein>
    <submittedName>
        <fullName evidence="4">Copper-sensing transcriptional repressor CsoR</fullName>
    </submittedName>
</protein>
<dbReference type="Proteomes" id="UP000029050">
    <property type="component" value="Unassembled WGS sequence"/>
</dbReference>
<feature type="compositionally biased region" description="Polar residues" evidence="3">
    <location>
        <begin position="1"/>
        <end position="11"/>
    </location>
</feature>
<evidence type="ECO:0000256" key="1">
    <source>
        <dbReference type="ARBA" id="ARBA00005428"/>
    </source>
</evidence>
<comment type="caution">
    <text evidence="4">The sequence shown here is derived from an EMBL/GenBank/DDBJ whole genome shotgun (WGS) entry which is preliminary data.</text>
</comment>
<keyword evidence="2" id="KW-0186">Copper</keyword>
<comment type="similarity">
    <text evidence="1">Belongs to the CsoR family.</text>
</comment>
<dbReference type="GO" id="GO:0003677">
    <property type="term" value="F:DNA binding"/>
    <property type="evidence" value="ECO:0007669"/>
    <property type="project" value="InterPro"/>
</dbReference>